<evidence type="ECO:0000256" key="3">
    <source>
        <dbReference type="ARBA" id="ARBA00022989"/>
    </source>
</evidence>
<gene>
    <name evidence="8" type="primary">exuT_1</name>
    <name evidence="8" type="ORF">D7316_03253</name>
</gene>
<evidence type="ECO:0000259" key="7">
    <source>
        <dbReference type="PROSITE" id="PS50850"/>
    </source>
</evidence>
<dbReference type="Gene3D" id="1.20.1250.20">
    <property type="entry name" value="MFS general substrate transporter like domains"/>
    <property type="match status" value="2"/>
</dbReference>
<evidence type="ECO:0000256" key="5">
    <source>
        <dbReference type="SAM" id="MobiDB-lite"/>
    </source>
</evidence>
<dbReference type="Pfam" id="PF07690">
    <property type="entry name" value="MFS_1"/>
    <property type="match status" value="1"/>
</dbReference>
<dbReference type="OrthoDB" id="4474610at2"/>
<evidence type="ECO:0000313" key="8">
    <source>
        <dbReference type="EMBL" id="AZG46652.1"/>
    </source>
</evidence>
<feature type="transmembrane region" description="Helical" evidence="6">
    <location>
        <begin position="334"/>
        <end position="354"/>
    </location>
</feature>
<dbReference type="InterPro" id="IPR036259">
    <property type="entry name" value="MFS_trans_sf"/>
</dbReference>
<dbReference type="GO" id="GO:0005886">
    <property type="term" value="C:plasma membrane"/>
    <property type="evidence" value="ECO:0007669"/>
    <property type="project" value="UniProtKB-SubCell"/>
</dbReference>
<evidence type="ECO:0000256" key="4">
    <source>
        <dbReference type="ARBA" id="ARBA00023136"/>
    </source>
</evidence>
<feature type="transmembrane region" description="Helical" evidence="6">
    <location>
        <begin position="447"/>
        <end position="466"/>
    </location>
</feature>
<accession>A0A3G8JQ48</accession>
<keyword evidence="2 6" id="KW-0812">Transmembrane</keyword>
<reference evidence="8 9" key="1">
    <citation type="submission" date="2018-11" db="EMBL/GenBank/DDBJ databases">
        <title>Gordonia insulae sp. nov., isolated from an island soil.</title>
        <authorList>
            <person name="Kim Y.S."/>
            <person name="Kim S.B."/>
        </authorList>
    </citation>
    <scope>NUCLEOTIDE SEQUENCE [LARGE SCALE GENOMIC DNA]</scope>
    <source>
        <strain evidence="8 9">MMS17-SY073</strain>
    </source>
</reference>
<dbReference type="RefSeq" id="WP_124709132.1">
    <property type="nucleotide sequence ID" value="NZ_CP033972.1"/>
</dbReference>
<keyword evidence="4 6" id="KW-0472">Membrane</keyword>
<proteinExistence type="predicted"/>
<feature type="transmembrane region" description="Helical" evidence="6">
    <location>
        <begin position="297"/>
        <end position="322"/>
    </location>
</feature>
<evidence type="ECO:0000256" key="2">
    <source>
        <dbReference type="ARBA" id="ARBA00022692"/>
    </source>
</evidence>
<keyword evidence="9" id="KW-1185">Reference proteome</keyword>
<dbReference type="PROSITE" id="PS50850">
    <property type="entry name" value="MFS"/>
    <property type="match status" value="1"/>
</dbReference>
<feature type="transmembrane region" description="Helical" evidence="6">
    <location>
        <begin position="31"/>
        <end position="55"/>
    </location>
</feature>
<feature type="transmembrane region" description="Helical" evidence="6">
    <location>
        <begin position="394"/>
        <end position="418"/>
    </location>
</feature>
<protein>
    <submittedName>
        <fullName evidence="8">Hexuronate transporter</fullName>
    </submittedName>
</protein>
<dbReference type="EMBL" id="CP033972">
    <property type="protein sequence ID" value="AZG46652.1"/>
    <property type="molecule type" value="Genomic_DNA"/>
</dbReference>
<feature type="domain" description="Major facilitator superfamily (MFS) profile" evidence="7">
    <location>
        <begin position="34"/>
        <end position="470"/>
    </location>
</feature>
<feature type="transmembrane region" description="Helical" evidence="6">
    <location>
        <begin position="99"/>
        <end position="126"/>
    </location>
</feature>
<feature type="transmembrane region" description="Helical" evidence="6">
    <location>
        <begin position="67"/>
        <end position="93"/>
    </location>
</feature>
<evidence type="ECO:0000256" key="1">
    <source>
        <dbReference type="ARBA" id="ARBA00004651"/>
    </source>
</evidence>
<dbReference type="InterPro" id="IPR020846">
    <property type="entry name" value="MFS_dom"/>
</dbReference>
<dbReference type="AlphaFoldDB" id="A0A3G8JQ48"/>
<feature type="region of interest" description="Disordered" evidence="5">
    <location>
        <begin position="216"/>
        <end position="241"/>
    </location>
</feature>
<name>A0A3G8JQ48_9ACTN</name>
<comment type="subcellular location">
    <subcellularLocation>
        <location evidence="1">Cell membrane</location>
        <topology evidence="1">Multi-pass membrane protein</topology>
    </subcellularLocation>
</comment>
<dbReference type="InterPro" id="IPR050382">
    <property type="entry name" value="MFS_Na/Anion_cotransporter"/>
</dbReference>
<evidence type="ECO:0000256" key="6">
    <source>
        <dbReference type="SAM" id="Phobius"/>
    </source>
</evidence>
<dbReference type="GO" id="GO:0022857">
    <property type="term" value="F:transmembrane transporter activity"/>
    <property type="evidence" value="ECO:0007669"/>
    <property type="project" value="InterPro"/>
</dbReference>
<dbReference type="KEGG" id="gom:D7316_03253"/>
<keyword evidence="3 6" id="KW-1133">Transmembrane helix</keyword>
<dbReference type="InterPro" id="IPR011701">
    <property type="entry name" value="MFS"/>
</dbReference>
<dbReference type="PANTHER" id="PTHR11662">
    <property type="entry name" value="SOLUTE CARRIER FAMILY 17"/>
    <property type="match status" value="1"/>
</dbReference>
<dbReference type="Proteomes" id="UP000271469">
    <property type="component" value="Chromosome"/>
</dbReference>
<dbReference type="SUPFAM" id="SSF103473">
    <property type="entry name" value="MFS general substrate transporter"/>
    <property type="match status" value="1"/>
</dbReference>
<feature type="transmembrane region" description="Helical" evidence="6">
    <location>
        <begin position="258"/>
        <end position="277"/>
    </location>
</feature>
<feature type="transmembrane region" description="Helical" evidence="6">
    <location>
        <begin position="188"/>
        <end position="209"/>
    </location>
</feature>
<dbReference type="PANTHER" id="PTHR11662:SF450">
    <property type="entry name" value="BLR1003 PROTEIN"/>
    <property type="match status" value="1"/>
</dbReference>
<organism evidence="8 9">
    <name type="scientific">Gordonia insulae</name>
    <dbReference type="NCBI Taxonomy" id="2420509"/>
    <lineage>
        <taxon>Bacteria</taxon>
        <taxon>Bacillati</taxon>
        <taxon>Actinomycetota</taxon>
        <taxon>Actinomycetes</taxon>
        <taxon>Mycobacteriales</taxon>
        <taxon>Gordoniaceae</taxon>
        <taxon>Gordonia</taxon>
    </lineage>
</organism>
<sequence>MATKVTATTTAPVDRHADRPRLDLGRVSGRAWLVTGLLVLFQIIAFADKAVLGLVSTDAMPELGLTAVEFGFIGSSFFFLYAIVSVITGFLASKFSVKWILFTMGIVWAVLQFPMLLGGGAAILLITRIVLGGAEGPATAMSLTSAQTWFPPLRRAFPSNLVAMGSTLGPVIAAPVLAWVIAAWGWRWAFGVLGIVGLVWTLAWFLLGADGPHRAGTRTDGASSTPARGDEATTDAAAANEVETSAVDEQKPVAIWRALLSIAFLSAVIGGASNFWVQGFLTTWLPQYLGTVVGLSLPQVGVVTTLPWIVGALVLLGLGVVGHRQLRRGRTAHVAIAVPFGCAAVVAGLSFIAIQATSGVVAVALLCIAGGCSLAYPMTASAIGYAVGARQRPIMMATLGGITSLGAVISPILVGWLMSRAGYISPPKGVTPSAEMSQHMADGVHQAFTITGIVLLIGGALCIAFLRPERLGATLQRRYVTQDAEQAA</sequence>
<feature type="transmembrane region" description="Helical" evidence="6">
    <location>
        <begin position="360"/>
        <end position="387"/>
    </location>
</feature>
<evidence type="ECO:0000313" key="9">
    <source>
        <dbReference type="Proteomes" id="UP000271469"/>
    </source>
</evidence>
<feature type="transmembrane region" description="Helical" evidence="6">
    <location>
        <begin position="161"/>
        <end position="182"/>
    </location>
</feature>